<name>I1BRC6_RHIO9</name>
<evidence type="ECO:0000313" key="1">
    <source>
        <dbReference type="EMBL" id="EIE78756.1"/>
    </source>
</evidence>
<dbReference type="RefSeq" id="XP_067514152.1">
    <property type="nucleotide sequence ID" value="XM_067658051.1"/>
</dbReference>
<organism evidence="1 2">
    <name type="scientific">Rhizopus delemar (strain RA 99-880 / ATCC MYA-4621 / FGSC 9543 / NRRL 43880)</name>
    <name type="common">Mucormycosis agent</name>
    <name type="synonym">Rhizopus arrhizus var. delemar</name>
    <dbReference type="NCBI Taxonomy" id="246409"/>
    <lineage>
        <taxon>Eukaryota</taxon>
        <taxon>Fungi</taxon>
        <taxon>Fungi incertae sedis</taxon>
        <taxon>Mucoromycota</taxon>
        <taxon>Mucoromycotina</taxon>
        <taxon>Mucoromycetes</taxon>
        <taxon>Mucorales</taxon>
        <taxon>Mucorineae</taxon>
        <taxon>Rhizopodaceae</taxon>
        <taxon>Rhizopus</taxon>
    </lineage>
</organism>
<evidence type="ECO:0000313" key="2">
    <source>
        <dbReference type="Proteomes" id="UP000009138"/>
    </source>
</evidence>
<sequence>MKLKLKRRKKAGLKWKYQKKNIYCLSYFMSEHYISEEENNRDECSSEKKRETCVEITCHSKPKGYLTWFYSKECQ</sequence>
<dbReference type="GeneID" id="93610432"/>
<dbReference type="EMBL" id="CH476733">
    <property type="protein sequence ID" value="EIE78756.1"/>
    <property type="molecule type" value="Genomic_DNA"/>
</dbReference>
<proteinExistence type="predicted"/>
<keyword evidence="2" id="KW-1185">Reference proteome</keyword>
<protein>
    <submittedName>
        <fullName evidence="1">Uncharacterized protein</fullName>
    </submittedName>
</protein>
<dbReference type="Proteomes" id="UP000009138">
    <property type="component" value="Unassembled WGS sequence"/>
</dbReference>
<dbReference type="InParanoid" id="I1BRC6"/>
<reference evidence="1 2" key="1">
    <citation type="journal article" date="2009" name="PLoS Genet.">
        <title>Genomic analysis of the basal lineage fungus Rhizopus oryzae reveals a whole-genome duplication.</title>
        <authorList>
            <person name="Ma L.-J."/>
            <person name="Ibrahim A.S."/>
            <person name="Skory C."/>
            <person name="Grabherr M.G."/>
            <person name="Burger G."/>
            <person name="Butler M."/>
            <person name="Elias M."/>
            <person name="Idnurm A."/>
            <person name="Lang B.F."/>
            <person name="Sone T."/>
            <person name="Abe A."/>
            <person name="Calvo S.E."/>
            <person name="Corrochano L.M."/>
            <person name="Engels R."/>
            <person name="Fu J."/>
            <person name="Hansberg W."/>
            <person name="Kim J.-M."/>
            <person name="Kodira C.D."/>
            <person name="Koehrsen M.J."/>
            <person name="Liu B."/>
            <person name="Miranda-Saavedra D."/>
            <person name="O'Leary S."/>
            <person name="Ortiz-Castellanos L."/>
            <person name="Poulter R."/>
            <person name="Rodriguez-Romero J."/>
            <person name="Ruiz-Herrera J."/>
            <person name="Shen Y.-Q."/>
            <person name="Zeng Q."/>
            <person name="Galagan J."/>
            <person name="Birren B.W."/>
            <person name="Cuomo C.A."/>
            <person name="Wickes B.L."/>
        </authorList>
    </citation>
    <scope>NUCLEOTIDE SEQUENCE [LARGE SCALE GENOMIC DNA]</scope>
    <source>
        <strain evidence="2">RA 99-880 / ATCC MYA-4621 / FGSC 9543 / NRRL 43880</strain>
    </source>
</reference>
<gene>
    <name evidence="1" type="ORF">RO3G_03461</name>
</gene>
<dbReference type="AlphaFoldDB" id="I1BRC6"/>
<dbReference type="VEuPathDB" id="FungiDB:RO3G_03461"/>
<accession>I1BRC6</accession>